<keyword evidence="5 6" id="KW-0472">Membrane</keyword>
<dbReference type="AlphaFoldDB" id="A0A1G5NDP4"/>
<reference evidence="7 8" key="1">
    <citation type="submission" date="2016-10" db="EMBL/GenBank/DDBJ databases">
        <authorList>
            <person name="de Groot N.N."/>
        </authorList>
    </citation>
    <scope>NUCLEOTIDE SEQUENCE [LARGE SCALE GENOMIC DNA]</scope>
    <source>
        <strain evidence="7 8">DSM 2698</strain>
    </source>
</reference>
<organism evidence="7 8">
    <name type="scientific">Afifella marina DSM 2698</name>
    <dbReference type="NCBI Taxonomy" id="1120955"/>
    <lineage>
        <taxon>Bacteria</taxon>
        <taxon>Pseudomonadati</taxon>
        <taxon>Pseudomonadota</taxon>
        <taxon>Alphaproteobacteria</taxon>
        <taxon>Hyphomicrobiales</taxon>
        <taxon>Afifellaceae</taxon>
        <taxon>Afifella</taxon>
    </lineage>
</organism>
<gene>
    <name evidence="7" type="ORF">SAMN03080610_01753</name>
</gene>
<evidence type="ECO:0000256" key="3">
    <source>
        <dbReference type="ARBA" id="ARBA00022692"/>
    </source>
</evidence>
<feature type="transmembrane region" description="Helical" evidence="6">
    <location>
        <begin position="111"/>
        <end position="136"/>
    </location>
</feature>
<evidence type="ECO:0000313" key="7">
    <source>
        <dbReference type="EMBL" id="SCZ34720.1"/>
    </source>
</evidence>
<feature type="transmembrane region" description="Helical" evidence="6">
    <location>
        <begin position="42"/>
        <end position="64"/>
    </location>
</feature>
<dbReference type="GO" id="GO:0015171">
    <property type="term" value="F:amino acid transmembrane transporter activity"/>
    <property type="evidence" value="ECO:0007669"/>
    <property type="project" value="TreeGrafter"/>
</dbReference>
<feature type="transmembrane region" description="Helical" evidence="6">
    <location>
        <begin position="156"/>
        <end position="176"/>
    </location>
</feature>
<keyword evidence="3 6" id="KW-0812">Transmembrane</keyword>
<feature type="transmembrane region" description="Helical" evidence="6">
    <location>
        <begin position="188"/>
        <end position="206"/>
    </location>
</feature>
<evidence type="ECO:0000256" key="4">
    <source>
        <dbReference type="ARBA" id="ARBA00022989"/>
    </source>
</evidence>
<accession>A0A1G5NDP4</accession>
<proteinExistence type="predicted"/>
<dbReference type="RefSeq" id="WP_092811672.1">
    <property type="nucleotide sequence ID" value="NZ_FMVW01000003.1"/>
</dbReference>
<evidence type="ECO:0000313" key="8">
    <source>
        <dbReference type="Proteomes" id="UP000199347"/>
    </source>
</evidence>
<evidence type="ECO:0000256" key="1">
    <source>
        <dbReference type="ARBA" id="ARBA00004651"/>
    </source>
</evidence>
<dbReference type="Pfam" id="PF01810">
    <property type="entry name" value="LysE"/>
    <property type="match status" value="1"/>
</dbReference>
<evidence type="ECO:0000256" key="6">
    <source>
        <dbReference type="SAM" id="Phobius"/>
    </source>
</evidence>
<dbReference type="STRING" id="1120955.SAMN03080610_01753"/>
<dbReference type="PANTHER" id="PTHR30086:SF20">
    <property type="entry name" value="ARGININE EXPORTER PROTEIN ARGO-RELATED"/>
    <property type="match status" value="1"/>
</dbReference>
<feature type="transmembrane region" description="Helical" evidence="6">
    <location>
        <begin position="6"/>
        <end position="30"/>
    </location>
</feature>
<evidence type="ECO:0000256" key="5">
    <source>
        <dbReference type="ARBA" id="ARBA00023136"/>
    </source>
</evidence>
<dbReference type="Proteomes" id="UP000199347">
    <property type="component" value="Unassembled WGS sequence"/>
</dbReference>
<keyword evidence="2" id="KW-1003">Cell membrane</keyword>
<protein>
    <submittedName>
        <fullName evidence="7">Threonine/homoserine/homoserine lactone efflux protein</fullName>
    </submittedName>
</protein>
<dbReference type="OrthoDB" id="9804822at2"/>
<evidence type="ECO:0000256" key="2">
    <source>
        <dbReference type="ARBA" id="ARBA00022475"/>
    </source>
</evidence>
<dbReference type="InterPro" id="IPR001123">
    <property type="entry name" value="LeuE-type"/>
</dbReference>
<keyword evidence="4 6" id="KW-1133">Transmembrane helix</keyword>
<name>A0A1G5NDP4_AFIMA</name>
<keyword evidence="8" id="KW-1185">Reference proteome</keyword>
<dbReference type="EMBL" id="FMVW01000003">
    <property type="protein sequence ID" value="SCZ34720.1"/>
    <property type="molecule type" value="Genomic_DNA"/>
</dbReference>
<comment type="subcellular location">
    <subcellularLocation>
        <location evidence="1">Cell membrane</location>
        <topology evidence="1">Multi-pass membrane protein</topology>
    </subcellularLocation>
</comment>
<feature type="transmembrane region" description="Helical" evidence="6">
    <location>
        <begin position="70"/>
        <end position="90"/>
    </location>
</feature>
<dbReference type="GO" id="GO:0005886">
    <property type="term" value="C:plasma membrane"/>
    <property type="evidence" value="ECO:0007669"/>
    <property type="project" value="UniProtKB-SubCell"/>
</dbReference>
<sequence>MLLDPLTLTLFAGVLLVNAGTPGPSVTALVSRVLTRGWRDVLPFAAAMWIGEVLWLAAAVFGLATLAASFFWAFALVKFAGAAYLVYLAVKTWNAPARSEPDQDAMSPRGSALKMFLAGFAVTMGNPKIMVFYLALLPNLLDLESLSLVGWGELSLTLLLVLAAIDLSYIALAGQARRFLQKPAARRIVNRISALFLGGAAAAIATR</sequence>
<dbReference type="PANTHER" id="PTHR30086">
    <property type="entry name" value="ARGININE EXPORTER PROTEIN ARGO"/>
    <property type="match status" value="1"/>
</dbReference>